<dbReference type="Proteomes" id="UP000286415">
    <property type="component" value="Unassembled WGS sequence"/>
</dbReference>
<accession>A0A8T1MJR3</accession>
<reference evidence="1 2" key="2">
    <citation type="journal article" date="2021" name="Genomics">
        <title>High-quality reference genome for Clonorchis sinensis.</title>
        <authorList>
            <person name="Young N.D."/>
            <person name="Stroehlein A.J."/>
            <person name="Kinkar L."/>
            <person name="Wang T."/>
            <person name="Sohn W.M."/>
            <person name="Chang B.C.H."/>
            <person name="Kaur P."/>
            <person name="Weisz D."/>
            <person name="Dudchenko O."/>
            <person name="Aiden E.L."/>
            <person name="Korhonen P.K."/>
            <person name="Gasser R.B."/>
        </authorList>
    </citation>
    <scope>NUCLEOTIDE SEQUENCE [LARGE SCALE GENOMIC DNA]</scope>
    <source>
        <strain evidence="1">Cs-k2</strain>
    </source>
</reference>
<name>A0A8T1MJR3_CLOSI</name>
<dbReference type="EMBL" id="NIRI02000042">
    <property type="protein sequence ID" value="KAG5449634.1"/>
    <property type="molecule type" value="Genomic_DNA"/>
</dbReference>
<proteinExistence type="predicted"/>
<comment type="caution">
    <text evidence="1">The sequence shown here is derived from an EMBL/GenBank/DDBJ whole genome shotgun (WGS) entry which is preliminary data.</text>
</comment>
<gene>
    <name evidence="1" type="ORF">CSKR_104133</name>
</gene>
<sequence>MKVAIVKANAVGSLYLFGCGPCDLPFRCLKILQDVVHRCSHSLELKRIQQGLHVENAFKEWIAIWMFDEVMVLPVSALSSFGNLTWPFSSRRKPAAQDLFRGNGGHIIGSCRLVLDCFSKYTNRLRVDLELDSAKDLRRSCNRTLLVILKCDCRKVAKAMQHCKFDDYERKVGTFYKFT</sequence>
<organism evidence="1 2">
    <name type="scientific">Clonorchis sinensis</name>
    <name type="common">Chinese liver fluke</name>
    <dbReference type="NCBI Taxonomy" id="79923"/>
    <lineage>
        <taxon>Eukaryota</taxon>
        <taxon>Metazoa</taxon>
        <taxon>Spiralia</taxon>
        <taxon>Lophotrochozoa</taxon>
        <taxon>Platyhelminthes</taxon>
        <taxon>Trematoda</taxon>
        <taxon>Digenea</taxon>
        <taxon>Opisthorchiida</taxon>
        <taxon>Opisthorchiata</taxon>
        <taxon>Opisthorchiidae</taxon>
        <taxon>Clonorchis</taxon>
    </lineage>
</organism>
<protein>
    <submittedName>
        <fullName evidence="1">Uncharacterized protein</fullName>
    </submittedName>
</protein>
<evidence type="ECO:0000313" key="2">
    <source>
        <dbReference type="Proteomes" id="UP000286415"/>
    </source>
</evidence>
<reference evidence="1 2" key="1">
    <citation type="journal article" date="2018" name="Biotechnol. Adv.">
        <title>Improved genomic resources and new bioinformatic workflow for the carcinogenic parasite Clonorchis sinensis: Biotechnological implications.</title>
        <authorList>
            <person name="Wang D."/>
            <person name="Korhonen P.K."/>
            <person name="Gasser R.B."/>
            <person name="Young N.D."/>
        </authorList>
    </citation>
    <scope>NUCLEOTIDE SEQUENCE [LARGE SCALE GENOMIC DNA]</scope>
    <source>
        <strain evidence="1">Cs-k2</strain>
    </source>
</reference>
<keyword evidence="2" id="KW-1185">Reference proteome</keyword>
<evidence type="ECO:0000313" key="1">
    <source>
        <dbReference type="EMBL" id="KAG5449634.1"/>
    </source>
</evidence>